<feature type="region of interest" description="Disordered" evidence="1">
    <location>
        <begin position="173"/>
        <end position="260"/>
    </location>
</feature>
<organism evidence="2 3">
    <name type="scientific">Luteococcus japonicus LSP_Lj1</name>
    <dbReference type="NCBI Taxonomy" id="1255658"/>
    <lineage>
        <taxon>Bacteria</taxon>
        <taxon>Bacillati</taxon>
        <taxon>Actinomycetota</taxon>
        <taxon>Actinomycetes</taxon>
        <taxon>Propionibacteriales</taxon>
        <taxon>Propionibacteriaceae</taxon>
        <taxon>Luteococcus</taxon>
    </lineage>
</organism>
<dbReference type="AlphaFoldDB" id="A0A1R4IZR8"/>
<feature type="compositionally biased region" description="Basic and acidic residues" evidence="1">
    <location>
        <begin position="211"/>
        <end position="222"/>
    </location>
</feature>
<dbReference type="Proteomes" id="UP000188342">
    <property type="component" value="Unassembled WGS sequence"/>
</dbReference>
<keyword evidence="3" id="KW-1185">Reference proteome</keyword>
<feature type="region of interest" description="Disordered" evidence="1">
    <location>
        <begin position="506"/>
        <end position="540"/>
    </location>
</feature>
<evidence type="ECO:0000313" key="3">
    <source>
        <dbReference type="Proteomes" id="UP000188342"/>
    </source>
</evidence>
<evidence type="ECO:0000313" key="2">
    <source>
        <dbReference type="EMBL" id="SJN25219.1"/>
    </source>
</evidence>
<dbReference type="EMBL" id="FUKQ01000017">
    <property type="protein sequence ID" value="SJN25219.1"/>
    <property type="molecule type" value="Genomic_DNA"/>
</dbReference>
<proteinExistence type="predicted"/>
<gene>
    <name evidence="2" type="ORF">FM114_04645</name>
</gene>
<name>A0A1R4IZR8_9ACTN</name>
<accession>A0A1R4IZR8</accession>
<evidence type="ECO:0000256" key="1">
    <source>
        <dbReference type="SAM" id="MobiDB-lite"/>
    </source>
</evidence>
<reference evidence="2 3" key="1">
    <citation type="submission" date="2017-02" db="EMBL/GenBank/DDBJ databases">
        <authorList>
            <person name="Peterson S.W."/>
        </authorList>
    </citation>
    <scope>NUCLEOTIDE SEQUENCE [LARGE SCALE GENOMIC DNA]</scope>
    <source>
        <strain evidence="2 3">LSP_Lj1</strain>
    </source>
</reference>
<feature type="compositionally biased region" description="Basic and acidic residues" evidence="1">
    <location>
        <begin position="26"/>
        <end position="37"/>
    </location>
</feature>
<protein>
    <submittedName>
        <fullName evidence="2">Uncharacterized protein</fullName>
    </submittedName>
</protein>
<sequence length="540" mass="59893">MRSGSPLQQAVDVGWVQAQHPWAEAVRRKSPVRDHPTHRLGTHPQPARSRLHGLDLNLSPWMLHARPSRHALSRDRHLLGRAIATAGQLGQSPCQELFALPTGVLVTHRHLGRRVPHARHQLGGRGAILRGHGGSSVTQVMEREIVPVHHIACLVEGIPQRLLTHRQLTATRKEVRRARPPLPQTSTPLTKRRQQMRRNTDIPDRRRRLGRTHDHLTLDPRHALTNVDPPGHGVDVPNPKRPHLPRTKPTPRGQQHGKRLPRWQPIGHTVELGHRRRLHRPGGLAPTHRTDAAGINDNQLLVHTHRQQGLEQRVRVASLHGPFRPHPVEPRANLLRRDRRHRLIPELGKDQPIQKTLVQCPRPRCQVTSGHLVAGQVSEHDLDRSLLLNQLGLGSHRRLPLTPADRPFNVDEPSFGVDLGHEGAVSTPQDTVGPLVPGSVSPRRQTINLAETTASRPLHRSSALVCVPPLSACVPPLLGGVPPGQRLTGLGHDDLHFVGLTWGSDVPTSPSEAPWCSSDRDMKQGVPPSHLGETPCERSS</sequence>
<feature type="region of interest" description="Disordered" evidence="1">
    <location>
        <begin position="26"/>
        <end position="51"/>
    </location>
</feature>